<proteinExistence type="predicted"/>
<name>A0AAW0XEN3_CHEQU</name>
<reference evidence="1" key="2">
    <citation type="submission" date="2024-01" db="EMBL/GenBank/DDBJ databases">
        <authorList>
            <person name="He J."/>
            <person name="Wang M."/>
            <person name="Zheng J."/>
            <person name="Liu Z."/>
        </authorList>
    </citation>
    <scope>NUCLEOTIDE SEQUENCE</scope>
    <source>
        <strain evidence="1">ZL_2023a</strain>
        <tissue evidence="1">Muscle</tissue>
    </source>
</reference>
<accession>A0AAW0XEN3</accession>
<keyword evidence="2" id="KW-1185">Reference proteome</keyword>
<dbReference type="EMBL" id="JARKIK010000030">
    <property type="protein sequence ID" value="KAK8741462.1"/>
    <property type="molecule type" value="Genomic_DNA"/>
</dbReference>
<gene>
    <name evidence="1" type="ORF">OTU49_002231</name>
</gene>
<dbReference type="EMBL" id="JARKIK010000030">
    <property type="protein sequence ID" value="KAK8741470.1"/>
    <property type="molecule type" value="Genomic_DNA"/>
</dbReference>
<sequence length="102" mass="11460">MVNMYINKITHAHPVKCPPHLVVKSIWLRSTDLATLQEWQVEGQLECGDGERCIVLHMGLLMCAASAPGVDYLSYGRRVRSSKEHVAERNVKQAARPSIESF</sequence>
<dbReference type="EMBL" id="JARKIK010000030">
    <property type="protein sequence ID" value="KAK8741468.1"/>
    <property type="molecule type" value="Genomic_DNA"/>
</dbReference>
<organism evidence="1 2">
    <name type="scientific">Cherax quadricarinatus</name>
    <name type="common">Australian red claw crayfish</name>
    <dbReference type="NCBI Taxonomy" id="27406"/>
    <lineage>
        <taxon>Eukaryota</taxon>
        <taxon>Metazoa</taxon>
        <taxon>Ecdysozoa</taxon>
        <taxon>Arthropoda</taxon>
        <taxon>Crustacea</taxon>
        <taxon>Multicrustacea</taxon>
        <taxon>Malacostraca</taxon>
        <taxon>Eumalacostraca</taxon>
        <taxon>Eucarida</taxon>
        <taxon>Decapoda</taxon>
        <taxon>Pleocyemata</taxon>
        <taxon>Astacidea</taxon>
        <taxon>Parastacoidea</taxon>
        <taxon>Parastacidae</taxon>
        <taxon>Cherax</taxon>
    </lineage>
</organism>
<comment type="caution">
    <text evidence="1">The sequence shown here is derived from an EMBL/GenBank/DDBJ whole genome shotgun (WGS) entry which is preliminary data.</text>
</comment>
<evidence type="ECO:0000313" key="1">
    <source>
        <dbReference type="EMBL" id="KAK8741470.1"/>
    </source>
</evidence>
<protein>
    <submittedName>
        <fullName evidence="1">Uncharacterized protein</fullName>
    </submittedName>
</protein>
<evidence type="ECO:0000313" key="2">
    <source>
        <dbReference type="Proteomes" id="UP001445076"/>
    </source>
</evidence>
<reference evidence="1 2" key="1">
    <citation type="journal article" date="2024" name="BMC Genomics">
        <title>Genome assembly of redclaw crayfish (Cherax quadricarinatus) provides insights into its immune adaptation and hypoxia tolerance.</title>
        <authorList>
            <person name="Liu Z."/>
            <person name="Zheng J."/>
            <person name="Li H."/>
            <person name="Fang K."/>
            <person name="Wang S."/>
            <person name="He J."/>
            <person name="Zhou D."/>
            <person name="Weng S."/>
            <person name="Chi M."/>
            <person name="Gu Z."/>
            <person name="He J."/>
            <person name="Li F."/>
            <person name="Wang M."/>
        </authorList>
    </citation>
    <scope>NUCLEOTIDE SEQUENCE [LARGE SCALE GENOMIC DNA]</scope>
    <source>
        <strain evidence="1">ZL_2023a</strain>
    </source>
</reference>
<dbReference type="Proteomes" id="UP001445076">
    <property type="component" value="Unassembled WGS sequence"/>
</dbReference>
<dbReference type="AlphaFoldDB" id="A0AAW0XEN3"/>
<dbReference type="EMBL" id="JARKIK010000030">
    <property type="protein sequence ID" value="KAK8741464.1"/>
    <property type="molecule type" value="Genomic_DNA"/>
</dbReference>
<dbReference type="EMBL" id="JARKIK010000030">
    <property type="protein sequence ID" value="KAK8741466.1"/>
    <property type="molecule type" value="Genomic_DNA"/>
</dbReference>